<dbReference type="Proteomes" id="UP000180043">
    <property type="component" value="Unassembled WGS sequence"/>
</dbReference>
<dbReference type="PIRSF" id="PIRSF007580">
    <property type="entry name" value="UCP07580"/>
    <property type="match status" value="1"/>
</dbReference>
<accession>A0A1S1LSE5</accession>
<gene>
    <name evidence="2" type="ORF">BKG82_04205</name>
</gene>
<keyword evidence="1" id="KW-0472">Membrane</keyword>
<keyword evidence="1" id="KW-0812">Transmembrane</keyword>
<protein>
    <submittedName>
        <fullName evidence="2">Metal-dependent hydrolase</fullName>
    </submittedName>
</protein>
<dbReference type="EMBL" id="MLIQ01000011">
    <property type="protein sequence ID" value="OHU59758.1"/>
    <property type="molecule type" value="Genomic_DNA"/>
</dbReference>
<evidence type="ECO:0000256" key="1">
    <source>
        <dbReference type="SAM" id="Phobius"/>
    </source>
</evidence>
<dbReference type="GO" id="GO:0016787">
    <property type="term" value="F:hydrolase activity"/>
    <property type="evidence" value="ECO:0007669"/>
    <property type="project" value="UniProtKB-KW"/>
</dbReference>
<keyword evidence="1" id="KW-1133">Transmembrane helix</keyword>
<organism evidence="2 3">
    <name type="scientific">Mycobacteroides chelonae</name>
    <name type="common">Mycobacterium chelonae</name>
    <dbReference type="NCBI Taxonomy" id="1774"/>
    <lineage>
        <taxon>Bacteria</taxon>
        <taxon>Bacillati</taxon>
        <taxon>Actinomycetota</taxon>
        <taxon>Actinomycetes</taxon>
        <taxon>Mycobacteriales</taxon>
        <taxon>Mycobacteriaceae</taxon>
        <taxon>Mycobacteroides</taxon>
    </lineage>
</organism>
<dbReference type="AlphaFoldDB" id="A0A1S1LSE5"/>
<proteinExistence type="predicted"/>
<name>A0A1S1LSE5_MYCCH</name>
<dbReference type="Pfam" id="PF10118">
    <property type="entry name" value="Metal_hydrol"/>
    <property type="match status" value="1"/>
</dbReference>
<reference evidence="2 3" key="1">
    <citation type="submission" date="2016-10" db="EMBL/GenBank/DDBJ databases">
        <title>Evaluation of Human, Veterinary and Environmental Mycobacterium chelonae Isolates by Core Genome Phylogenomic Analysis, Targeted Gene Comparison, and Anti-microbial Susceptibility Patterns: A Tale of Mistaken Identities.</title>
        <authorList>
            <person name="Fogelson S.B."/>
            <person name="Camus A.C."/>
            <person name="Lorenz W."/>
            <person name="Vasireddy R."/>
            <person name="Vasireddy S."/>
            <person name="Smith T."/>
            <person name="Brown-Elliott B.A."/>
            <person name="Wallace R.J.Jr."/>
            <person name="Hasan N.A."/>
            <person name="Reischl U."/>
            <person name="Sanchez S."/>
        </authorList>
    </citation>
    <scope>NUCLEOTIDE SEQUENCE [LARGE SCALE GENOMIC DNA]</scope>
    <source>
        <strain evidence="2 3">15515</strain>
    </source>
</reference>
<dbReference type="PANTHER" id="PTHR39456:SF1">
    <property type="entry name" value="METAL-DEPENDENT HYDROLASE"/>
    <property type="match status" value="1"/>
</dbReference>
<keyword evidence="2" id="KW-0378">Hydrolase</keyword>
<evidence type="ECO:0000313" key="3">
    <source>
        <dbReference type="Proteomes" id="UP000180043"/>
    </source>
</evidence>
<sequence>MMPANNPQPRPSTAAGRAVHTRRIAFTFDGASPSRRHFVAGDIAMSHLVALLSGFFPSGEEFFIQSVRRYDGQIGDPVLRKQVAGFIGQEMTHGIQHRELNTQLVRRGYWATGFMDRMGTRLVQRMKQNRDRLPDPVARAALAVTAAVEHLTAILGEQVLSVAWIQQQLTDPEVRAMLNWHAIEEMEHKSVAFDVYRHVGGSERMRIAAMAVTLGLFLSRTVILLASIVTDRWAWRHPVRTLRSVLRLPRTPLFAGLGPKIRCYLRLRFHPDDIDHGPLLEKWREEYFGPQGILLDHLK</sequence>
<dbReference type="PANTHER" id="PTHR39456">
    <property type="entry name" value="METAL-DEPENDENT HYDROLASE"/>
    <property type="match status" value="1"/>
</dbReference>
<evidence type="ECO:0000313" key="2">
    <source>
        <dbReference type="EMBL" id="OHU59758.1"/>
    </source>
</evidence>
<comment type="caution">
    <text evidence="2">The sequence shown here is derived from an EMBL/GenBank/DDBJ whole genome shotgun (WGS) entry which is preliminary data.</text>
</comment>
<feature type="transmembrane region" description="Helical" evidence="1">
    <location>
        <begin position="207"/>
        <end position="229"/>
    </location>
</feature>
<dbReference type="InterPro" id="IPR016516">
    <property type="entry name" value="UCP07580"/>
</dbReference>